<accession>A0A7G9L190</accession>
<name>A0A7G9L190_9SPHN</name>
<reference evidence="2 3" key="1">
    <citation type="submission" date="2020-08" db="EMBL/GenBank/DDBJ databases">
        <title>Sphingomonas sp. sand1-3 16S ribosomal RNA gene Genome sequencing and assembly.</title>
        <authorList>
            <person name="Kang M."/>
        </authorList>
    </citation>
    <scope>NUCLEOTIDE SEQUENCE [LARGE SCALE GENOMIC DNA]</scope>
    <source>
        <strain evidence="3">sand1-3</strain>
    </source>
</reference>
<dbReference type="Proteomes" id="UP000515861">
    <property type="component" value="Chromosome"/>
</dbReference>
<protein>
    <submittedName>
        <fullName evidence="2">Uncharacterized protein</fullName>
    </submittedName>
</protein>
<dbReference type="KEGG" id="ssau:H8M03_10265"/>
<gene>
    <name evidence="2" type="ORF">H8M03_10265</name>
</gene>
<feature type="compositionally biased region" description="Basic and acidic residues" evidence="1">
    <location>
        <begin position="10"/>
        <end position="33"/>
    </location>
</feature>
<evidence type="ECO:0000256" key="1">
    <source>
        <dbReference type="SAM" id="MobiDB-lite"/>
    </source>
</evidence>
<dbReference type="AlphaFoldDB" id="A0A7G9L190"/>
<feature type="region of interest" description="Disordered" evidence="1">
    <location>
        <begin position="1"/>
        <end position="34"/>
    </location>
</feature>
<evidence type="ECO:0000313" key="3">
    <source>
        <dbReference type="Proteomes" id="UP000515861"/>
    </source>
</evidence>
<keyword evidence="3" id="KW-1185">Reference proteome</keyword>
<evidence type="ECO:0000313" key="2">
    <source>
        <dbReference type="EMBL" id="QNM82389.1"/>
    </source>
</evidence>
<dbReference type="EMBL" id="CP060697">
    <property type="protein sequence ID" value="QNM82389.1"/>
    <property type="molecule type" value="Genomic_DNA"/>
</dbReference>
<organism evidence="2 3">
    <name type="scientific">Sphingomonas sabuli</name>
    <dbReference type="NCBI Taxonomy" id="2764186"/>
    <lineage>
        <taxon>Bacteria</taxon>
        <taxon>Pseudomonadati</taxon>
        <taxon>Pseudomonadota</taxon>
        <taxon>Alphaproteobacteria</taxon>
        <taxon>Sphingomonadales</taxon>
        <taxon>Sphingomonadaceae</taxon>
        <taxon>Sphingomonas</taxon>
    </lineage>
</organism>
<sequence>MRQKPPIETNDQHDARLKRETAERERETRKADDAIDAMISRNISMYGP</sequence>
<dbReference type="RefSeq" id="WP_187479344.1">
    <property type="nucleotide sequence ID" value="NZ_CP060697.1"/>
</dbReference>
<proteinExistence type="predicted"/>